<dbReference type="AlphaFoldDB" id="A0A512CI66"/>
<comment type="caution">
    <text evidence="1">The sequence shown here is derived from an EMBL/GenBank/DDBJ whole genome shotgun (WGS) entry which is preliminary data.</text>
</comment>
<evidence type="ECO:0000313" key="1">
    <source>
        <dbReference type="EMBL" id="GEO23720.1"/>
    </source>
</evidence>
<sequence>MINNENDPELNGKYLGTISSDFIKISDTLKEAAYQVRQRKFSEFPIFPISKEEQPIGQLFLSRKEKPIDWNYYITYLDEFIQRELIKEEGVEQFKASYKDPDEFCCLFVVDEEFTKFLYIPYPEE</sequence>
<reference evidence="1 2" key="1">
    <citation type="submission" date="2019-07" db="EMBL/GenBank/DDBJ databases">
        <title>Whole genome shotgun sequence of Cyclobacterium qasimii NBRC 106168.</title>
        <authorList>
            <person name="Hosoyama A."/>
            <person name="Uohara A."/>
            <person name="Ohji S."/>
            <person name="Ichikawa N."/>
        </authorList>
    </citation>
    <scope>NUCLEOTIDE SEQUENCE [LARGE SCALE GENOMIC DNA]</scope>
    <source>
        <strain evidence="1 2">NBRC 106168</strain>
    </source>
</reference>
<dbReference type="Proteomes" id="UP000321301">
    <property type="component" value="Unassembled WGS sequence"/>
</dbReference>
<dbReference type="RefSeq" id="WP_020892683.1">
    <property type="nucleotide sequence ID" value="NZ_BJYV01000026.1"/>
</dbReference>
<organism evidence="1 2">
    <name type="scientific">Cyclobacterium qasimii</name>
    <dbReference type="NCBI Taxonomy" id="1350429"/>
    <lineage>
        <taxon>Bacteria</taxon>
        <taxon>Pseudomonadati</taxon>
        <taxon>Bacteroidota</taxon>
        <taxon>Cytophagia</taxon>
        <taxon>Cytophagales</taxon>
        <taxon>Cyclobacteriaceae</taxon>
        <taxon>Cyclobacterium</taxon>
    </lineage>
</organism>
<dbReference type="EMBL" id="BJYV01000026">
    <property type="protein sequence ID" value="GEO23720.1"/>
    <property type="molecule type" value="Genomic_DNA"/>
</dbReference>
<gene>
    <name evidence="1" type="ORF">CQA01_42540</name>
</gene>
<keyword evidence="2" id="KW-1185">Reference proteome</keyword>
<name>A0A512CI66_9BACT</name>
<protein>
    <submittedName>
        <fullName evidence="1">Uncharacterized protein</fullName>
    </submittedName>
</protein>
<evidence type="ECO:0000313" key="2">
    <source>
        <dbReference type="Proteomes" id="UP000321301"/>
    </source>
</evidence>
<proteinExistence type="predicted"/>
<accession>A0A512CI66</accession>